<evidence type="ECO:0000313" key="2">
    <source>
        <dbReference type="EMBL" id="TXI28401.1"/>
    </source>
</evidence>
<feature type="region of interest" description="Disordered" evidence="1">
    <location>
        <begin position="59"/>
        <end position="81"/>
    </location>
</feature>
<accession>A0A5C7VSL8</accession>
<gene>
    <name evidence="2" type="ORF">E6Q69_16375</name>
</gene>
<reference evidence="2 3" key="1">
    <citation type="submission" date="2018-09" db="EMBL/GenBank/DDBJ databases">
        <title>Metagenome Assembled Genomes from an Advanced Water Purification Facility.</title>
        <authorList>
            <person name="Stamps B.W."/>
            <person name="Spear J.R."/>
        </authorList>
    </citation>
    <scope>NUCLEOTIDE SEQUENCE [LARGE SCALE GENOMIC DNA]</scope>
    <source>
        <strain evidence="2">Bin_52_1</strain>
    </source>
</reference>
<proteinExistence type="predicted"/>
<name>A0A5C7VSL8_AQUAC</name>
<protein>
    <submittedName>
        <fullName evidence="2">Uncharacterized protein</fullName>
    </submittedName>
</protein>
<dbReference type="AlphaFoldDB" id="A0A5C7VSL8"/>
<sequence>MGKSLIDAIGRKKAFALMENAVLRAIEENQALGLGRARKGKKLRMVDGVLCVVGAGRSEPLMPGQSAPAQASSLKKSVPIA</sequence>
<dbReference type="EMBL" id="SSFO01000276">
    <property type="protein sequence ID" value="TXI28401.1"/>
    <property type="molecule type" value="Genomic_DNA"/>
</dbReference>
<dbReference type="Proteomes" id="UP000321110">
    <property type="component" value="Unassembled WGS sequence"/>
</dbReference>
<evidence type="ECO:0000256" key="1">
    <source>
        <dbReference type="SAM" id="MobiDB-lite"/>
    </source>
</evidence>
<comment type="caution">
    <text evidence="2">The sequence shown here is derived from an EMBL/GenBank/DDBJ whole genome shotgun (WGS) entry which is preliminary data.</text>
</comment>
<evidence type="ECO:0000313" key="3">
    <source>
        <dbReference type="Proteomes" id="UP000321110"/>
    </source>
</evidence>
<organism evidence="2 3">
    <name type="scientific">Aquipseudomonas alcaligenes</name>
    <name type="common">Pseudomonas alcaligenes</name>
    <dbReference type="NCBI Taxonomy" id="43263"/>
    <lineage>
        <taxon>Bacteria</taxon>
        <taxon>Pseudomonadati</taxon>
        <taxon>Pseudomonadota</taxon>
        <taxon>Gammaproteobacteria</taxon>
        <taxon>Pseudomonadales</taxon>
        <taxon>Pseudomonadaceae</taxon>
        <taxon>Aquipseudomonas</taxon>
    </lineage>
</organism>